<comment type="caution">
    <text evidence="2">The sequence shown here is derived from an EMBL/GenBank/DDBJ whole genome shotgun (WGS) entry which is preliminary data.</text>
</comment>
<dbReference type="Proteomes" id="UP000677228">
    <property type="component" value="Unassembled WGS sequence"/>
</dbReference>
<feature type="domain" description="Dynamin N-terminal" evidence="1">
    <location>
        <begin position="65"/>
        <end position="114"/>
    </location>
</feature>
<dbReference type="Pfam" id="PF00350">
    <property type="entry name" value="Dynamin_N"/>
    <property type="match status" value="1"/>
</dbReference>
<evidence type="ECO:0000313" key="6">
    <source>
        <dbReference type="Proteomes" id="UP000663829"/>
    </source>
</evidence>
<gene>
    <name evidence="2" type="ORF">GPM918_LOCUS30682</name>
    <name evidence="3" type="ORF">OVA965_LOCUS37299</name>
    <name evidence="4" type="ORF">SRO942_LOCUS31301</name>
    <name evidence="5" type="ORF">TMI583_LOCUS38370</name>
</gene>
<dbReference type="SUPFAM" id="SSF52540">
    <property type="entry name" value="P-loop containing nucleoside triphosphate hydrolases"/>
    <property type="match status" value="1"/>
</dbReference>
<evidence type="ECO:0000313" key="3">
    <source>
        <dbReference type="EMBL" id="CAF1509230.1"/>
    </source>
</evidence>
<dbReference type="InterPro" id="IPR045063">
    <property type="entry name" value="Dynamin_N"/>
</dbReference>
<sequence length="184" mass="20433">MSIIINTLSLQKHENLAYQILSILNYNDKNANNIYSNNIEKIINGLLLERHNVTNLELRMKIVAPMKAGKSTTINALIGDNILPTRGDVMSTLPTEVVFKRGINVPTLTLSEEGIGAIINLQEEIRNYLKINATDIKSLENILDSHAHLVKMGTAIRDNNSPGFILSINIVGTTQIQEALKNIY</sequence>
<evidence type="ECO:0000313" key="2">
    <source>
        <dbReference type="EMBL" id="CAF1346294.1"/>
    </source>
</evidence>
<dbReference type="AlphaFoldDB" id="A0A815H2U5"/>
<reference evidence="2" key="1">
    <citation type="submission" date="2021-02" db="EMBL/GenBank/DDBJ databases">
        <authorList>
            <person name="Nowell W R."/>
        </authorList>
    </citation>
    <scope>NUCLEOTIDE SEQUENCE</scope>
</reference>
<accession>A0A815H2U5</accession>
<dbReference type="Proteomes" id="UP000682733">
    <property type="component" value="Unassembled WGS sequence"/>
</dbReference>
<dbReference type="EMBL" id="CAJNOQ010014672">
    <property type="protein sequence ID" value="CAF1346294.1"/>
    <property type="molecule type" value="Genomic_DNA"/>
</dbReference>
<dbReference type="Proteomes" id="UP000681722">
    <property type="component" value="Unassembled WGS sequence"/>
</dbReference>
<dbReference type="EMBL" id="CAJOBA010057056">
    <property type="protein sequence ID" value="CAF4297247.1"/>
    <property type="molecule type" value="Genomic_DNA"/>
</dbReference>
<dbReference type="OrthoDB" id="3139463at2759"/>
<proteinExistence type="predicted"/>
<organism evidence="2 6">
    <name type="scientific">Didymodactylos carnosus</name>
    <dbReference type="NCBI Taxonomy" id="1234261"/>
    <lineage>
        <taxon>Eukaryota</taxon>
        <taxon>Metazoa</taxon>
        <taxon>Spiralia</taxon>
        <taxon>Gnathifera</taxon>
        <taxon>Rotifera</taxon>
        <taxon>Eurotatoria</taxon>
        <taxon>Bdelloidea</taxon>
        <taxon>Philodinida</taxon>
        <taxon>Philodinidae</taxon>
        <taxon>Didymodactylos</taxon>
    </lineage>
</organism>
<dbReference type="Proteomes" id="UP000663829">
    <property type="component" value="Unassembled WGS sequence"/>
</dbReference>
<dbReference type="InterPro" id="IPR027417">
    <property type="entry name" value="P-loop_NTPase"/>
</dbReference>
<evidence type="ECO:0000259" key="1">
    <source>
        <dbReference type="Pfam" id="PF00350"/>
    </source>
</evidence>
<keyword evidence="6" id="KW-1185">Reference proteome</keyword>
<evidence type="ECO:0000313" key="5">
    <source>
        <dbReference type="EMBL" id="CAF4297247.1"/>
    </source>
</evidence>
<name>A0A815H2U5_9BILA</name>
<dbReference type="EMBL" id="CAJOBC010061777">
    <property type="protein sequence ID" value="CAF4212296.1"/>
    <property type="molecule type" value="Genomic_DNA"/>
</dbReference>
<dbReference type="Gene3D" id="3.40.50.300">
    <property type="entry name" value="P-loop containing nucleotide triphosphate hydrolases"/>
    <property type="match status" value="1"/>
</dbReference>
<dbReference type="EMBL" id="CAJNOK010034988">
    <property type="protein sequence ID" value="CAF1509230.1"/>
    <property type="molecule type" value="Genomic_DNA"/>
</dbReference>
<protein>
    <recommendedName>
        <fullName evidence="1">Dynamin N-terminal domain-containing protein</fullName>
    </recommendedName>
</protein>
<evidence type="ECO:0000313" key="4">
    <source>
        <dbReference type="EMBL" id="CAF4212296.1"/>
    </source>
</evidence>